<dbReference type="Pfam" id="PF00015">
    <property type="entry name" value="MCPsignal"/>
    <property type="match status" value="1"/>
</dbReference>
<evidence type="ECO:0000256" key="3">
    <source>
        <dbReference type="ARBA" id="ARBA00022692"/>
    </source>
</evidence>
<dbReference type="SMART" id="SM01049">
    <property type="entry name" value="Cache_2"/>
    <property type="match status" value="1"/>
</dbReference>
<dbReference type="CDD" id="cd11386">
    <property type="entry name" value="MCP_signal"/>
    <property type="match status" value="1"/>
</dbReference>
<evidence type="ECO:0000256" key="9">
    <source>
        <dbReference type="SAM" id="Phobius"/>
    </source>
</evidence>
<dbReference type="PANTHER" id="PTHR32089">
    <property type="entry name" value="METHYL-ACCEPTING CHEMOTAXIS PROTEIN MCPB"/>
    <property type="match status" value="1"/>
</dbReference>
<dbReference type="PANTHER" id="PTHR32089:SF112">
    <property type="entry name" value="LYSOZYME-LIKE PROTEIN-RELATED"/>
    <property type="match status" value="1"/>
</dbReference>
<evidence type="ECO:0000313" key="12">
    <source>
        <dbReference type="EMBL" id="SER16133.1"/>
    </source>
</evidence>
<dbReference type="InterPro" id="IPR033480">
    <property type="entry name" value="sCache_2"/>
</dbReference>
<dbReference type="RefSeq" id="WP_091361991.1">
    <property type="nucleotide sequence ID" value="NZ_AP025284.1"/>
</dbReference>
<evidence type="ECO:0000256" key="5">
    <source>
        <dbReference type="ARBA" id="ARBA00023136"/>
    </source>
</evidence>
<dbReference type="Gene3D" id="3.30.450.20">
    <property type="entry name" value="PAS domain"/>
    <property type="match status" value="1"/>
</dbReference>
<dbReference type="GO" id="GO:0005886">
    <property type="term" value="C:plasma membrane"/>
    <property type="evidence" value="ECO:0007669"/>
    <property type="project" value="UniProtKB-SubCell"/>
</dbReference>
<dbReference type="OrthoDB" id="6376221at2"/>
<comment type="subcellular location">
    <subcellularLocation>
        <location evidence="1">Cell membrane</location>
        <topology evidence="1">Multi-pass membrane protein</topology>
    </subcellularLocation>
</comment>
<keyword evidence="5 9" id="KW-0472">Membrane</keyword>
<dbReference type="InterPro" id="IPR003660">
    <property type="entry name" value="HAMP_dom"/>
</dbReference>
<name>A0A1H9LZA7_9GAMM</name>
<evidence type="ECO:0000259" key="10">
    <source>
        <dbReference type="PROSITE" id="PS50111"/>
    </source>
</evidence>
<evidence type="ECO:0000256" key="8">
    <source>
        <dbReference type="PROSITE-ProRule" id="PRU00284"/>
    </source>
</evidence>
<dbReference type="GO" id="GO:0004888">
    <property type="term" value="F:transmembrane signaling receptor activity"/>
    <property type="evidence" value="ECO:0007669"/>
    <property type="project" value="InterPro"/>
</dbReference>
<dbReference type="FunFam" id="1.10.287.950:FF:000001">
    <property type="entry name" value="Methyl-accepting chemotaxis sensory transducer"/>
    <property type="match status" value="1"/>
</dbReference>
<dbReference type="PROSITE" id="PS50885">
    <property type="entry name" value="HAMP"/>
    <property type="match status" value="1"/>
</dbReference>
<evidence type="ECO:0000256" key="2">
    <source>
        <dbReference type="ARBA" id="ARBA00022475"/>
    </source>
</evidence>
<dbReference type="CDD" id="cd18774">
    <property type="entry name" value="PDC2_HK_sensor"/>
    <property type="match status" value="1"/>
</dbReference>
<dbReference type="Gene3D" id="1.10.287.950">
    <property type="entry name" value="Methyl-accepting chemotaxis protein"/>
    <property type="match status" value="1"/>
</dbReference>
<dbReference type="SMART" id="SM00283">
    <property type="entry name" value="MA"/>
    <property type="match status" value="1"/>
</dbReference>
<feature type="domain" description="Methyl-accepting transducer" evidence="10">
    <location>
        <begin position="273"/>
        <end position="509"/>
    </location>
</feature>
<dbReference type="InterPro" id="IPR004089">
    <property type="entry name" value="MCPsignal_dom"/>
</dbReference>
<gene>
    <name evidence="12" type="ORF">SAMN03080615_04148</name>
</gene>
<evidence type="ECO:0000259" key="11">
    <source>
        <dbReference type="PROSITE" id="PS50885"/>
    </source>
</evidence>
<feature type="transmembrane region" description="Helical" evidence="9">
    <location>
        <begin position="14"/>
        <end position="36"/>
    </location>
</feature>
<dbReference type="Proteomes" id="UP000198749">
    <property type="component" value="Unassembled WGS sequence"/>
</dbReference>
<dbReference type="STRING" id="355243.SAMN03080615_04148"/>
<keyword evidence="2" id="KW-1003">Cell membrane</keyword>
<sequence>MNQLLRSVSVRSKLLLLVAIAIISLIMIVTLSLLKLQGDLLDQRKMEMENLTGAAYSLIDHQQKMVESGKKSEEAAKQSALESIRSLRYGEDEYFFVLNTQSKMLMHPTNKKLEGSSVADMKDNNGTLFMQELVKAATQNSTGGFVEYLWPHPGLSEPQRKISFARLHPQWNWIICTGVFTHDIDEEFWHVFWQEVEILAIVLIIMGVVSALIAKSIIDPVKALTTVISRAAETKDLTLRSEIRNKDEFGAMGLAFNEMMTSFHDLIMELTAATSQVASSATELSATTAQTSRGMEQQQDETSLVASAMTEMTATVHEVAKNTQDAASASTLAAEAAESGKQIVDATITAVQTLSERLAKSAELTHTLEAESTNIANILEVINNIAEQTNLLALNAAIEAARAGEQGRGFAVVADEVRSLSSRTAESTQQIAQVIERLQSGTKAAVNAMQASSTEADTVVQQTLTAGKSLNEITVAVEQINAMTIQIASASEEQSLVSEEINQSVVKINGVSTDSAEGSNQIAQTCEELARLAEHLKEISERFTV</sequence>
<dbReference type="InterPro" id="IPR004090">
    <property type="entry name" value="Chemotax_Me-accpt_rcpt"/>
</dbReference>
<dbReference type="Pfam" id="PF17200">
    <property type="entry name" value="sCache_2"/>
    <property type="match status" value="1"/>
</dbReference>
<dbReference type="GO" id="GO:0006935">
    <property type="term" value="P:chemotaxis"/>
    <property type="evidence" value="ECO:0007669"/>
    <property type="project" value="InterPro"/>
</dbReference>
<protein>
    <submittedName>
        <fullName evidence="12">Methyl-accepting chemotaxis protein</fullName>
    </submittedName>
</protein>
<keyword evidence="3 9" id="KW-0812">Transmembrane</keyword>
<evidence type="ECO:0000256" key="7">
    <source>
        <dbReference type="ARBA" id="ARBA00029447"/>
    </source>
</evidence>
<dbReference type="CDD" id="cd06225">
    <property type="entry name" value="HAMP"/>
    <property type="match status" value="1"/>
</dbReference>
<dbReference type="AlphaFoldDB" id="A0A1H9LZA7"/>
<dbReference type="PRINTS" id="PR00260">
    <property type="entry name" value="CHEMTRNSDUCR"/>
</dbReference>
<dbReference type="EMBL" id="FOGB01000020">
    <property type="protein sequence ID" value="SER16133.1"/>
    <property type="molecule type" value="Genomic_DNA"/>
</dbReference>
<keyword evidence="4 9" id="KW-1133">Transmembrane helix</keyword>
<evidence type="ECO:0000256" key="6">
    <source>
        <dbReference type="ARBA" id="ARBA00023224"/>
    </source>
</evidence>
<dbReference type="Pfam" id="PF00672">
    <property type="entry name" value="HAMP"/>
    <property type="match status" value="1"/>
</dbReference>
<dbReference type="SUPFAM" id="SSF58104">
    <property type="entry name" value="Methyl-accepting chemotaxis protein (MCP) signaling domain"/>
    <property type="match status" value="1"/>
</dbReference>
<comment type="similarity">
    <text evidence="7">Belongs to the methyl-accepting chemotaxis (MCP) protein family.</text>
</comment>
<feature type="domain" description="HAMP" evidence="11">
    <location>
        <begin position="215"/>
        <end position="268"/>
    </location>
</feature>
<dbReference type="GO" id="GO:0007165">
    <property type="term" value="P:signal transduction"/>
    <property type="evidence" value="ECO:0007669"/>
    <property type="project" value="UniProtKB-KW"/>
</dbReference>
<organism evidence="12 13">
    <name type="scientific">Amphritea atlantica</name>
    <dbReference type="NCBI Taxonomy" id="355243"/>
    <lineage>
        <taxon>Bacteria</taxon>
        <taxon>Pseudomonadati</taxon>
        <taxon>Pseudomonadota</taxon>
        <taxon>Gammaproteobacteria</taxon>
        <taxon>Oceanospirillales</taxon>
        <taxon>Oceanospirillaceae</taxon>
        <taxon>Amphritea</taxon>
    </lineage>
</organism>
<accession>A0A1H9LZA7</accession>
<proteinExistence type="inferred from homology"/>
<evidence type="ECO:0000256" key="1">
    <source>
        <dbReference type="ARBA" id="ARBA00004651"/>
    </source>
</evidence>
<dbReference type="PROSITE" id="PS50111">
    <property type="entry name" value="CHEMOTAXIS_TRANSDUC_2"/>
    <property type="match status" value="1"/>
</dbReference>
<dbReference type="SMART" id="SM00304">
    <property type="entry name" value="HAMP"/>
    <property type="match status" value="1"/>
</dbReference>
<keyword evidence="6 8" id="KW-0807">Transducer</keyword>
<keyword evidence="13" id="KW-1185">Reference proteome</keyword>
<evidence type="ECO:0000313" key="13">
    <source>
        <dbReference type="Proteomes" id="UP000198749"/>
    </source>
</evidence>
<reference evidence="13" key="1">
    <citation type="submission" date="2016-10" db="EMBL/GenBank/DDBJ databases">
        <authorList>
            <person name="Varghese N."/>
            <person name="Submissions S."/>
        </authorList>
    </citation>
    <scope>NUCLEOTIDE SEQUENCE [LARGE SCALE GENOMIC DNA]</scope>
    <source>
        <strain evidence="13">DSM 18887</strain>
    </source>
</reference>
<evidence type="ECO:0000256" key="4">
    <source>
        <dbReference type="ARBA" id="ARBA00022989"/>
    </source>
</evidence>